<evidence type="ECO:0000256" key="8">
    <source>
        <dbReference type="ARBA" id="ARBA00023002"/>
    </source>
</evidence>
<evidence type="ECO:0000256" key="3">
    <source>
        <dbReference type="ARBA" id="ARBA00010617"/>
    </source>
</evidence>
<keyword evidence="13" id="KW-1185">Reference proteome</keyword>
<evidence type="ECO:0000256" key="10">
    <source>
        <dbReference type="ARBA" id="ARBA00023033"/>
    </source>
</evidence>
<name>A0A6P5XAZ1_DURZI</name>
<dbReference type="AlphaFoldDB" id="A0A6P5XAZ1"/>
<keyword evidence="7" id="KW-1133">Transmembrane helix</keyword>
<dbReference type="Gene3D" id="1.10.630.10">
    <property type="entry name" value="Cytochrome P450"/>
    <property type="match status" value="2"/>
</dbReference>
<reference evidence="14" key="1">
    <citation type="submission" date="2025-08" db="UniProtKB">
        <authorList>
            <consortium name="RefSeq"/>
        </authorList>
    </citation>
    <scope>IDENTIFICATION</scope>
    <source>
        <tissue evidence="14">Fruit stalk</tissue>
    </source>
</reference>
<keyword evidence="10" id="KW-0503">Monooxygenase</keyword>
<dbReference type="InterPro" id="IPR036396">
    <property type="entry name" value="Cyt_P450_sf"/>
</dbReference>
<gene>
    <name evidence="14" type="primary">LOC111281478</name>
</gene>
<evidence type="ECO:0000256" key="2">
    <source>
        <dbReference type="ARBA" id="ARBA00004167"/>
    </source>
</evidence>
<sequence>MGGSRKQRITREKLILDRIPMTYIELYHELYNSHLIALSKLESLKPPYPKWYDLTAHYDYHYGITDHSIKNYTVLKYNVQQLIKDRMISFDTERVTALNYALSLQGIKGPPYEFIHGNNKASVQFRKEALNKPMAALTHDIFPRVLPQFYSWTNIYGKNYLTWEGTQAQLVISEPELVKKVLKNIEGSFPKKKAEGFIYKLLGDGLLTTEGEKWARQRKLANHAFHGESLKSMNPAIIAAVETMLEKWKGQEGKEIEVFEQFRLLTSEVISRTAFGSCYLEGEKIFQMLTKLSILATRNLYKSRIPGISKIRKTTDEIESEKLAKGIHECVMEMIKKREEKIVTGEADSFGNDFLGLLVNAFHDSDDKNRLSVEDLVDECKTFYFVGQEMTKSLLTWTVLLLSIHSDWQEKARREVIEVFGDKNPHSEGISKLKTMNLIIYETLRLYPPVFAISRKVARDVQLGKLIIPVNMEIMIPIIALHHDPQLWGDDVNLFKPERFAEGIAKATKYNTAAFSPFSLGPRSCVGMGFATTETKIALSMILQRYTITLSPAYIHAPFPQFMLQPQHGLQVMLHSLQRNRVTGGFVDYCIQNASCMAIAYALSLQGIKGPPYEFIHGNNKASVQFRKEALNKPMAALTHDIFPRVLPQFYSWTNIYGKNYLTWEGTQAQLVISEPELVKKVLKNIEGSFPKKKAEGFIYKLLGDGLLTTEGEKWARQRKLANHAFHGESLKSMNPAIIAAVETMLEKWKGQEGKEIEVFEQFRLLTSEVISRTAFGSCYLEGEKIFQMLTKLSILATRNLYKSRIPGISKIRKTTDEIESEKLAKGIHECVMEMIKKREEKIVTGEADSFGNDFLGLLVSAFHDSDDKNRLSVEDLVDECKTFYFVGQEMTKSLLTWTVLLLSIHSDWQEKARREVIEVFGDKNPHSEGISKLKTMNLIIYETLRLYPPVFAISRKVARDVQLGKLIIPVNMEIMIPIIALHHDPQLWGDDVHLFKPERFAEGIAKATKYNTAAFSPFSLGPRSCVGMGFATTETKIALSMILQRYTITLSPAYIHAPFSQFMLQPEHGLQVMLHSLQSDA</sequence>
<dbReference type="OrthoDB" id="1470350at2759"/>
<dbReference type="PRINTS" id="PR00463">
    <property type="entry name" value="EP450I"/>
</dbReference>
<keyword evidence="8" id="KW-0560">Oxidoreductase</keyword>
<dbReference type="GO" id="GO:0016020">
    <property type="term" value="C:membrane"/>
    <property type="evidence" value="ECO:0007669"/>
    <property type="project" value="UniProtKB-SubCell"/>
</dbReference>
<evidence type="ECO:0000256" key="9">
    <source>
        <dbReference type="ARBA" id="ARBA00023004"/>
    </source>
</evidence>
<dbReference type="Proteomes" id="UP000515121">
    <property type="component" value="Unplaced"/>
</dbReference>
<dbReference type="SUPFAM" id="SSF48264">
    <property type="entry name" value="Cytochrome P450"/>
    <property type="match status" value="2"/>
</dbReference>
<keyword evidence="5" id="KW-0812">Transmembrane</keyword>
<keyword evidence="6 12" id="KW-0479">Metal-binding</keyword>
<evidence type="ECO:0000256" key="12">
    <source>
        <dbReference type="PIRSR" id="PIRSR602401-1"/>
    </source>
</evidence>
<evidence type="ECO:0000256" key="7">
    <source>
        <dbReference type="ARBA" id="ARBA00022989"/>
    </source>
</evidence>
<dbReference type="PROSITE" id="PS00086">
    <property type="entry name" value="CYTOCHROME_P450"/>
    <property type="match status" value="2"/>
</dbReference>
<dbReference type="GO" id="GO:0004497">
    <property type="term" value="F:monooxygenase activity"/>
    <property type="evidence" value="ECO:0007669"/>
    <property type="project" value="UniProtKB-KW"/>
</dbReference>
<evidence type="ECO:0000256" key="6">
    <source>
        <dbReference type="ARBA" id="ARBA00022723"/>
    </source>
</evidence>
<comment type="cofactor">
    <cofactor evidence="1 12">
        <name>heme</name>
        <dbReference type="ChEBI" id="CHEBI:30413"/>
    </cofactor>
</comment>
<dbReference type="GeneID" id="111281478"/>
<dbReference type="InterPro" id="IPR002401">
    <property type="entry name" value="Cyt_P450_E_grp-I"/>
</dbReference>
<keyword evidence="11" id="KW-0472">Membrane</keyword>
<evidence type="ECO:0000313" key="13">
    <source>
        <dbReference type="Proteomes" id="UP000515121"/>
    </source>
</evidence>
<evidence type="ECO:0000256" key="4">
    <source>
        <dbReference type="ARBA" id="ARBA00022617"/>
    </source>
</evidence>
<feature type="binding site" description="axial binding residue" evidence="12">
    <location>
        <position position="1026"/>
    </location>
    <ligand>
        <name>heme</name>
        <dbReference type="ChEBI" id="CHEBI:30413"/>
    </ligand>
    <ligandPart>
        <name>Fe</name>
        <dbReference type="ChEBI" id="CHEBI:18248"/>
    </ligandPart>
</feature>
<dbReference type="FunFam" id="1.10.630.10:FF:000029">
    <property type="entry name" value="Cytochrome P450 734A1"/>
    <property type="match status" value="2"/>
</dbReference>
<evidence type="ECO:0000256" key="1">
    <source>
        <dbReference type="ARBA" id="ARBA00001971"/>
    </source>
</evidence>
<dbReference type="PANTHER" id="PTHR24282:SF226">
    <property type="entry name" value="CYTOCHROME P450 CYP749A22-LIKE"/>
    <property type="match status" value="1"/>
</dbReference>
<dbReference type="GO" id="GO:0016705">
    <property type="term" value="F:oxidoreductase activity, acting on paired donors, with incorporation or reduction of molecular oxygen"/>
    <property type="evidence" value="ECO:0007669"/>
    <property type="project" value="InterPro"/>
</dbReference>
<keyword evidence="9 12" id="KW-0408">Iron</keyword>
<comment type="similarity">
    <text evidence="3">Belongs to the cytochrome P450 family.</text>
</comment>
<evidence type="ECO:0000256" key="5">
    <source>
        <dbReference type="ARBA" id="ARBA00022692"/>
    </source>
</evidence>
<organism evidence="13 14">
    <name type="scientific">Durio zibethinus</name>
    <name type="common">Durian</name>
    <dbReference type="NCBI Taxonomy" id="66656"/>
    <lineage>
        <taxon>Eukaryota</taxon>
        <taxon>Viridiplantae</taxon>
        <taxon>Streptophyta</taxon>
        <taxon>Embryophyta</taxon>
        <taxon>Tracheophyta</taxon>
        <taxon>Spermatophyta</taxon>
        <taxon>Magnoliopsida</taxon>
        <taxon>eudicotyledons</taxon>
        <taxon>Gunneridae</taxon>
        <taxon>Pentapetalae</taxon>
        <taxon>rosids</taxon>
        <taxon>malvids</taxon>
        <taxon>Malvales</taxon>
        <taxon>Malvaceae</taxon>
        <taxon>Helicteroideae</taxon>
        <taxon>Durio</taxon>
    </lineage>
</organism>
<dbReference type="PANTHER" id="PTHR24282">
    <property type="entry name" value="CYTOCHROME P450 FAMILY MEMBER"/>
    <property type="match status" value="1"/>
</dbReference>
<proteinExistence type="inferred from homology"/>
<comment type="subcellular location">
    <subcellularLocation>
        <location evidence="2">Membrane</location>
        <topology evidence="2">Single-pass membrane protein</topology>
    </subcellularLocation>
</comment>
<dbReference type="PRINTS" id="PR00385">
    <property type="entry name" value="P450"/>
</dbReference>
<dbReference type="InterPro" id="IPR017972">
    <property type="entry name" value="Cyt_P450_CS"/>
</dbReference>
<evidence type="ECO:0000256" key="11">
    <source>
        <dbReference type="ARBA" id="ARBA00023136"/>
    </source>
</evidence>
<dbReference type="GO" id="GO:0020037">
    <property type="term" value="F:heme binding"/>
    <property type="evidence" value="ECO:0007669"/>
    <property type="project" value="InterPro"/>
</dbReference>
<dbReference type="InterPro" id="IPR050665">
    <property type="entry name" value="Cytochrome_P450_Monooxygen"/>
</dbReference>
<dbReference type="RefSeq" id="XP_022724971.1">
    <property type="nucleotide sequence ID" value="XM_022869236.1"/>
</dbReference>
<dbReference type="InterPro" id="IPR001128">
    <property type="entry name" value="Cyt_P450"/>
</dbReference>
<accession>A0A6P5XAZ1</accession>
<keyword evidence="4 12" id="KW-0349">Heme</keyword>
<evidence type="ECO:0000313" key="14">
    <source>
        <dbReference type="RefSeq" id="XP_022724971.1"/>
    </source>
</evidence>
<protein>
    <submittedName>
        <fullName evidence="14">Uncharacterized protein LOC111281478</fullName>
    </submittedName>
</protein>
<dbReference type="Pfam" id="PF00067">
    <property type="entry name" value="p450"/>
    <property type="match status" value="2"/>
</dbReference>
<dbReference type="GO" id="GO:0005506">
    <property type="term" value="F:iron ion binding"/>
    <property type="evidence" value="ECO:0007669"/>
    <property type="project" value="InterPro"/>
</dbReference>
<dbReference type="KEGG" id="dzi:111281478"/>